<feature type="region of interest" description="Disordered" evidence="1">
    <location>
        <begin position="1"/>
        <end position="20"/>
    </location>
</feature>
<feature type="compositionally biased region" description="Basic residues" evidence="1">
    <location>
        <begin position="235"/>
        <end position="252"/>
    </location>
</feature>
<reference evidence="2 3" key="1">
    <citation type="journal article" date="2016" name="Proc. Natl. Acad. Sci. U.S.A.">
        <title>Comparative genomics of biotechnologically important yeasts.</title>
        <authorList>
            <person name="Riley R."/>
            <person name="Haridas S."/>
            <person name="Wolfe K.H."/>
            <person name="Lopes M.R."/>
            <person name="Hittinger C.T."/>
            <person name="Goeker M."/>
            <person name="Salamov A.A."/>
            <person name="Wisecaver J.H."/>
            <person name="Long T.M."/>
            <person name="Calvey C.H."/>
            <person name="Aerts A.L."/>
            <person name="Barry K.W."/>
            <person name="Choi C."/>
            <person name="Clum A."/>
            <person name="Coughlan A.Y."/>
            <person name="Deshpande S."/>
            <person name="Douglass A.P."/>
            <person name="Hanson S.J."/>
            <person name="Klenk H.-P."/>
            <person name="LaButti K.M."/>
            <person name="Lapidus A."/>
            <person name="Lindquist E.A."/>
            <person name="Lipzen A.M."/>
            <person name="Meier-Kolthoff J.P."/>
            <person name="Ohm R.A."/>
            <person name="Otillar R.P."/>
            <person name="Pangilinan J.L."/>
            <person name="Peng Y."/>
            <person name="Rokas A."/>
            <person name="Rosa C.A."/>
            <person name="Scheuner C."/>
            <person name="Sibirny A.A."/>
            <person name="Slot J.C."/>
            <person name="Stielow J.B."/>
            <person name="Sun H."/>
            <person name="Kurtzman C.P."/>
            <person name="Blackwell M."/>
            <person name="Grigoriev I.V."/>
            <person name="Jeffries T.W."/>
        </authorList>
    </citation>
    <scope>NUCLEOTIDE SEQUENCE [LARGE SCALE GENOMIC DNA]</scope>
    <source>
        <strain evidence="2 3">NRRL Y-11557</strain>
    </source>
</reference>
<feature type="region of interest" description="Disordered" evidence="1">
    <location>
        <begin position="54"/>
        <end position="79"/>
    </location>
</feature>
<sequence length="281" mass="33018">MTDNKKSTATRHEVAVSGQAQVPTSLQLRLVTERDLLRKHHRLLRYNDEDDIERGDSCTASGENKEYVEETGQRRSDRVERTEEYGKEIARAYYKKLVKDFPLLDLSRYKEGMVALRWRTMAEFCKNKGGPQGICGDISCEVQDKDYTPNAENDYDYGSKQSRGLLEKRQVLFNYSEDSADGTRQEQKSIMVSCWLCPRHGRRLDKSHEYEKALRDAVSSRSGESKERMLDRNVRQQRRHGHHSHVYRHRRSDSHAHSNYHERSQRRSYDDEQDMNLVRSD</sequence>
<dbReference type="AlphaFoldDB" id="A0A1E3PZM7"/>
<accession>A0A1E3PZM7</accession>
<feature type="compositionally biased region" description="Basic and acidic residues" evidence="1">
    <location>
        <begin position="63"/>
        <end position="79"/>
    </location>
</feature>
<dbReference type="EMBL" id="KV454299">
    <property type="protein sequence ID" value="ODQ70836.1"/>
    <property type="molecule type" value="Genomic_DNA"/>
</dbReference>
<dbReference type="OrthoDB" id="197967at2759"/>
<evidence type="ECO:0000313" key="2">
    <source>
        <dbReference type="EMBL" id="ODQ70836.1"/>
    </source>
</evidence>
<gene>
    <name evidence="2" type="ORF">LIPSTDRAFT_5591</name>
</gene>
<keyword evidence="3" id="KW-1185">Reference proteome</keyword>
<evidence type="ECO:0000313" key="3">
    <source>
        <dbReference type="Proteomes" id="UP000094385"/>
    </source>
</evidence>
<feature type="compositionally biased region" description="Basic and acidic residues" evidence="1">
    <location>
        <begin position="223"/>
        <end position="234"/>
    </location>
</feature>
<feature type="compositionally biased region" description="Basic and acidic residues" evidence="1">
    <location>
        <begin position="253"/>
        <end position="270"/>
    </location>
</feature>
<proteinExistence type="predicted"/>
<dbReference type="InterPro" id="IPR019129">
    <property type="entry name" value="Folate-sensitive_fs_Fra10Ac1"/>
</dbReference>
<dbReference type="Pfam" id="PF09725">
    <property type="entry name" value="Fra10Ac1"/>
    <property type="match status" value="1"/>
</dbReference>
<feature type="compositionally biased region" description="Basic and acidic residues" evidence="1">
    <location>
        <begin position="1"/>
        <end position="14"/>
    </location>
</feature>
<dbReference type="STRING" id="675824.A0A1E3PZM7"/>
<feature type="region of interest" description="Disordered" evidence="1">
    <location>
        <begin position="216"/>
        <end position="281"/>
    </location>
</feature>
<name>A0A1E3PZM7_LIPST</name>
<dbReference type="Proteomes" id="UP000094385">
    <property type="component" value="Unassembled WGS sequence"/>
</dbReference>
<evidence type="ECO:0000256" key="1">
    <source>
        <dbReference type="SAM" id="MobiDB-lite"/>
    </source>
</evidence>
<protein>
    <submittedName>
        <fullName evidence="2">Uncharacterized protein</fullName>
    </submittedName>
</protein>
<organism evidence="2 3">
    <name type="scientific">Lipomyces starkeyi NRRL Y-11557</name>
    <dbReference type="NCBI Taxonomy" id="675824"/>
    <lineage>
        <taxon>Eukaryota</taxon>
        <taxon>Fungi</taxon>
        <taxon>Dikarya</taxon>
        <taxon>Ascomycota</taxon>
        <taxon>Saccharomycotina</taxon>
        <taxon>Lipomycetes</taxon>
        <taxon>Lipomycetales</taxon>
        <taxon>Lipomycetaceae</taxon>
        <taxon>Lipomyces</taxon>
    </lineage>
</organism>